<evidence type="ECO:0000256" key="2">
    <source>
        <dbReference type="SAM" id="Phobius"/>
    </source>
</evidence>
<evidence type="ECO:0000256" key="1">
    <source>
        <dbReference type="SAM" id="MobiDB-lite"/>
    </source>
</evidence>
<keyword evidence="2" id="KW-0812">Transmembrane</keyword>
<name>A0A8U0ILQ6_9EURY</name>
<accession>A0A8U0ILQ6</accession>
<dbReference type="Proteomes" id="UP000830434">
    <property type="component" value="Chromosome"/>
</dbReference>
<evidence type="ECO:0000313" key="3">
    <source>
        <dbReference type="EMBL" id="UPW01585.1"/>
    </source>
</evidence>
<evidence type="ECO:0000313" key="4">
    <source>
        <dbReference type="Proteomes" id="UP000830434"/>
    </source>
</evidence>
<dbReference type="AlphaFoldDB" id="A0A8U0ILQ6"/>
<reference evidence="3" key="1">
    <citation type="submission" date="2022-04" db="EMBL/GenBank/DDBJ databases">
        <title>Diverse halophilic archaea isolated from saline environments.</title>
        <authorList>
            <person name="Cui H.-L."/>
        </authorList>
    </citation>
    <scope>NUCLEOTIDE SEQUENCE</scope>
    <source>
        <strain evidence="3">XZYJT40</strain>
    </source>
</reference>
<gene>
    <name evidence="3" type="ORF">M0R88_05640</name>
</gene>
<proteinExistence type="predicted"/>
<feature type="compositionally biased region" description="Basic and acidic residues" evidence="1">
    <location>
        <begin position="152"/>
        <end position="163"/>
    </location>
</feature>
<dbReference type="EMBL" id="CP096658">
    <property type="protein sequence ID" value="UPW01585.1"/>
    <property type="molecule type" value="Genomic_DNA"/>
</dbReference>
<protein>
    <submittedName>
        <fullName evidence="3">Uncharacterized protein</fullName>
    </submittedName>
</protein>
<sequence length="181" mass="20328">MTFTVRVVADPRDRILLGFEVRSETPTSFEFHNPAVEVVDAPMFFPNYDVIAFIPAAKSDATEYVPVTISPEQKLPRERSTVGITRMSPNLRSLATDEFTFDVRCPVECHAELIAQWVIQNIEVIIAFLALLVAFFGRKRIWGVLGFLRESDDVSEDRERPDSETGGEPPDAVGDSRRPEG</sequence>
<keyword evidence="2" id="KW-0472">Membrane</keyword>
<organism evidence="3 4">
    <name type="scientific">Halorussus gelatinilyticus</name>
    <dbReference type="NCBI Taxonomy" id="2937524"/>
    <lineage>
        <taxon>Archaea</taxon>
        <taxon>Methanobacteriati</taxon>
        <taxon>Methanobacteriota</taxon>
        <taxon>Stenosarchaea group</taxon>
        <taxon>Halobacteria</taxon>
        <taxon>Halobacteriales</taxon>
        <taxon>Haladaptataceae</taxon>
        <taxon>Halorussus</taxon>
    </lineage>
</organism>
<dbReference type="RefSeq" id="WP_248655983.1">
    <property type="nucleotide sequence ID" value="NZ_CP096658.1"/>
</dbReference>
<keyword evidence="2" id="KW-1133">Transmembrane helix</keyword>
<dbReference type="KEGG" id="haxz:M0R88_05640"/>
<keyword evidence="4" id="KW-1185">Reference proteome</keyword>
<feature type="region of interest" description="Disordered" evidence="1">
    <location>
        <begin position="152"/>
        <end position="181"/>
    </location>
</feature>
<dbReference type="GeneID" id="72189317"/>
<feature type="transmembrane region" description="Helical" evidence="2">
    <location>
        <begin position="114"/>
        <end position="136"/>
    </location>
</feature>